<evidence type="ECO:0000313" key="2">
    <source>
        <dbReference type="Proteomes" id="UP000752012"/>
    </source>
</evidence>
<evidence type="ECO:0000313" key="1">
    <source>
        <dbReference type="EMBL" id="NJP37094.1"/>
    </source>
</evidence>
<protein>
    <submittedName>
        <fullName evidence="1">Uncharacterized protein</fullName>
    </submittedName>
</protein>
<organism evidence="1 2">
    <name type="scientific">Alkalicoccus luteus</name>
    <dbReference type="NCBI Taxonomy" id="1237094"/>
    <lineage>
        <taxon>Bacteria</taxon>
        <taxon>Bacillati</taxon>
        <taxon>Bacillota</taxon>
        <taxon>Bacilli</taxon>
        <taxon>Bacillales</taxon>
        <taxon>Bacillaceae</taxon>
        <taxon>Alkalicoccus</taxon>
    </lineage>
</organism>
<accession>A0A969PQF3</accession>
<dbReference type="EMBL" id="JAATHJ010000006">
    <property type="protein sequence ID" value="NJP37094.1"/>
    <property type="molecule type" value="Genomic_DNA"/>
</dbReference>
<proteinExistence type="predicted"/>
<keyword evidence="2" id="KW-1185">Reference proteome</keyword>
<reference evidence="1 2" key="1">
    <citation type="submission" date="2020-03" db="EMBL/GenBank/DDBJ databases">
        <title>Assessment of the enzymatic potential of alkaline-tolerant lipase obtained from Bacillus luteus H11 (technogenic soil) for the bioremediation of saline soils contaminated with petroleum substances.</title>
        <authorList>
            <person name="Kalwasinska A."/>
        </authorList>
    </citation>
    <scope>NUCLEOTIDE SEQUENCE [LARGE SCALE GENOMIC DNA]</scope>
    <source>
        <strain evidence="1 2">H11</strain>
    </source>
</reference>
<sequence length="138" mass="15494">MTYKIVSFFIIFGTAGLMLYGHTANSHFISHLTENHSHRAVEAEEPVPELIIRLEETEGGYLLHEETEHFRFTRDEAVTPGGHGHLYVNGEREARVYAFPYALGELDPGTEITLVLADHEHRILTTGGYDISSNATIK</sequence>
<dbReference type="Proteomes" id="UP000752012">
    <property type="component" value="Unassembled WGS sequence"/>
</dbReference>
<dbReference type="RefSeq" id="WP_168005406.1">
    <property type="nucleotide sequence ID" value="NZ_JAATHJ010000006.1"/>
</dbReference>
<gene>
    <name evidence="1" type="ORF">HCN83_05770</name>
</gene>
<name>A0A969PQF3_9BACI</name>
<dbReference type="AlphaFoldDB" id="A0A969PQF3"/>
<comment type="caution">
    <text evidence="1">The sequence shown here is derived from an EMBL/GenBank/DDBJ whole genome shotgun (WGS) entry which is preliminary data.</text>
</comment>